<dbReference type="Proteomes" id="UP000186015">
    <property type="component" value="Unassembled WGS sequence"/>
</dbReference>
<evidence type="ECO:0000313" key="4">
    <source>
        <dbReference type="EMBL" id="SEK22024.1"/>
    </source>
</evidence>
<dbReference type="InterPro" id="IPR026876">
    <property type="entry name" value="Fn3_assoc_repeat"/>
</dbReference>
<dbReference type="InterPro" id="IPR036415">
    <property type="entry name" value="Lamin_tail_dom_sf"/>
</dbReference>
<sequence length="920" mass="100530">MNHRLGRKAAAGILCLGLVCQNAGLIPASAASSSVTINEVCSKNTTIAAPDGNFYDWVELYNSGNSAVDLSGWGLSDKATKPFKFKIPNGTKIAAKSYLVIYCDSTAGETNTSIAPFGMSGSGETLTLSDANGNAADTLTFGSIASDTSYGQYPDGSGNFFDLTCTPGRTNVAPQGSAAVATPAFSLESGYYEAGKTVSIQVPSGTTVYYTTDGTVPTTSSQKYTSPFTLNDVSNNTNKLSAERNISTYSYNPPSSPVDKANIIRAVAVDSQGRVSDVITRTYFVGKTNSGYYKDMKVVSLVTDPDNLFNYDTGIYVLGKHYAEDNSTGGNQGGNQGGFPGGMPGWGGGIGGGFSFKQPWEMEANYTQSGKEWERPATMTVFDKGKKVIDQDVGIRIKGGASRHNAQKSFNIYARLDYGAPEMTYDFFDGTSVKAKNGKTIKSYTTISLRDGGNDNNNAIFRDSLNQSLVADRDCAHQAMSECIVFIDGEFWGIYQICEKLNDAYISDHYGVKKSDVAMVKEGELEEGSDSDLQDWNNLVQGAANGSLSYAQICEKIDIQSFMDYFASQIYWSNQDWPKRNIASWRSNTIDSSNPYADGKWRMIFFDTEYGQGLYGSQNTSANYDNFSRLAQDQSDVSKMFNALLKNDQFAKDFARTMMDLANYNFEPNRVAEKAKYYSDNFSQQAADTFKRFGSNNNAQSYQNQWNTIVNFYRQRFDPAERSLRQAAKLSAEPSTLTVQNSSNSGEIQLNTLKLGAISSWSGKYHKDYDLTLTVAPKEGVSFDHWEISGAQLTSGSKNSGTIKVKLTSSNATVKAVYSGQGGGQTVKTNYPTNIKVNYNSQYHQIQFLWDKVEGADKYGIAVYLAGKWRVQTSSITTNSYITPKNLTPGMTYKVAIAARVNGQWNTTDPIKNAVTVTVK</sequence>
<dbReference type="InterPro" id="IPR044060">
    <property type="entry name" value="Bacterial_rp_domain"/>
</dbReference>
<dbReference type="EMBL" id="FOAT01000001">
    <property type="protein sequence ID" value="SEK22024.1"/>
    <property type="molecule type" value="Genomic_DNA"/>
</dbReference>
<dbReference type="PROSITE" id="PS51841">
    <property type="entry name" value="LTD"/>
    <property type="match status" value="1"/>
</dbReference>
<dbReference type="Pfam" id="PF08757">
    <property type="entry name" value="CotH"/>
    <property type="match status" value="1"/>
</dbReference>
<name>A0A1H7F8G7_RUMAL</name>
<feature type="domain" description="Fibronectin type-III" evidence="2">
    <location>
        <begin position="831"/>
        <end position="920"/>
    </location>
</feature>
<dbReference type="SUPFAM" id="SSF49265">
    <property type="entry name" value="Fibronectin type III"/>
    <property type="match status" value="1"/>
</dbReference>
<dbReference type="Pfam" id="PF18998">
    <property type="entry name" value="Flg_new_2"/>
    <property type="match status" value="1"/>
</dbReference>
<dbReference type="InterPro" id="IPR014867">
    <property type="entry name" value="Spore_coat_CotH_CotH2/3/7"/>
</dbReference>
<dbReference type="InterPro" id="IPR001322">
    <property type="entry name" value="Lamin_tail_dom"/>
</dbReference>
<protein>
    <submittedName>
        <fullName evidence="4">Fn3 associated</fullName>
    </submittedName>
</protein>
<dbReference type="OrthoDB" id="9806464at2"/>
<proteinExistence type="predicted"/>
<accession>A0A1H7F8G7</accession>
<feature type="domain" description="LTD" evidence="3">
    <location>
        <begin position="26"/>
        <end position="143"/>
    </location>
</feature>
<dbReference type="AlphaFoldDB" id="A0A1H7F8G7"/>
<evidence type="ECO:0000259" key="2">
    <source>
        <dbReference type="PROSITE" id="PS50853"/>
    </source>
</evidence>
<evidence type="ECO:0000259" key="3">
    <source>
        <dbReference type="PROSITE" id="PS51841"/>
    </source>
</evidence>
<evidence type="ECO:0000256" key="1">
    <source>
        <dbReference type="SAM" id="SignalP"/>
    </source>
</evidence>
<gene>
    <name evidence="4" type="ORF">SAMN05216469_101146</name>
</gene>
<dbReference type="InterPro" id="IPR003961">
    <property type="entry name" value="FN3_dom"/>
</dbReference>
<dbReference type="RefSeq" id="WP_074828174.1">
    <property type="nucleotide sequence ID" value="NZ_FOAT01000001.1"/>
</dbReference>
<organism evidence="4 5">
    <name type="scientific">Ruminococcus albus</name>
    <dbReference type="NCBI Taxonomy" id="1264"/>
    <lineage>
        <taxon>Bacteria</taxon>
        <taxon>Bacillati</taxon>
        <taxon>Bacillota</taxon>
        <taxon>Clostridia</taxon>
        <taxon>Eubacteriales</taxon>
        <taxon>Oscillospiraceae</taxon>
        <taxon>Ruminococcus</taxon>
    </lineage>
</organism>
<dbReference type="Pfam" id="PF00932">
    <property type="entry name" value="LTD"/>
    <property type="match status" value="1"/>
</dbReference>
<dbReference type="InterPro" id="IPR036116">
    <property type="entry name" value="FN3_sf"/>
</dbReference>
<dbReference type="SUPFAM" id="SSF74853">
    <property type="entry name" value="Lamin A/C globular tail domain"/>
    <property type="match status" value="1"/>
</dbReference>
<dbReference type="PROSITE" id="PS50853">
    <property type="entry name" value="FN3"/>
    <property type="match status" value="1"/>
</dbReference>
<reference evidence="4 5" key="1">
    <citation type="submission" date="2016-10" db="EMBL/GenBank/DDBJ databases">
        <authorList>
            <person name="de Groot N.N."/>
        </authorList>
    </citation>
    <scope>NUCLEOTIDE SEQUENCE [LARGE SCALE GENOMIC DNA]</scope>
    <source>
        <strain evidence="4 5">KH2T6</strain>
    </source>
</reference>
<keyword evidence="1" id="KW-0732">Signal</keyword>
<feature type="chain" id="PRO_5010205556" evidence="1">
    <location>
        <begin position="31"/>
        <end position="920"/>
    </location>
</feature>
<evidence type="ECO:0000313" key="5">
    <source>
        <dbReference type="Proteomes" id="UP000186015"/>
    </source>
</evidence>
<dbReference type="Gene3D" id="2.60.40.1260">
    <property type="entry name" value="Lamin Tail domain"/>
    <property type="match status" value="1"/>
</dbReference>
<feature type="signal peptide" evidence="1">
    <location>
        <begin position="1"/>
        <end position="30"/>
    </location>
</feature>
<dbReference type="Pfam" id="PF13287">
    <property type="entry name" value="Fn3_assoc"/>
    <property type="match status" value="1"/>
</dbReference>